<comment type="caution">
    <text evidence="11">The sequence shown here is derived from an EMBL/GenBank/DDBJ whole genome shotgun (WGS) entry which is preliminary data.</text>
</comment>
<keyword evidence="9" id="KW-0812">Transmembrane</keyword>
<comment type="similarity">
    <text evidence="2">Belongs to the glycosyl hydrolase 20 family.</text>
</comment>
<dbReference type="Gene3D" id="3.30.379.10">
    <property type="entry name" value="Chitobiase/beta-hexosaminidase domain 2-like"/>
    <property type="match status" value="1"/>
</dbReference>
<evidence type="ECO:0000256" key="1">
    <source>
        <dbReference type="ARBA" id="ARBA00001231"/>
    </source>
</evidence>
<dbReference type="InterPro" id="IPR013783">
    <property type="entry name" value="Ig-like_fold"/>
</dbReference>
<dbReference type="Gene3D" id="3.20.20.80">
    <property type="entry name" value="Glycosidases"/>
    <property type="match status" value="1"/>
</dbReference>
<dbReference type="SUPFAM" id="SSF51445">
    <property type="entry name" value="(Trans)glycosidases"/>
    <property type="match status" value="1"/>
</dbReference>
<dbReference type="GO" id="GO:0005975">
    <property type="term" value="P:carbohydrate metabolic process"/>
    <property type="evidence" value="ECO:0007669"/>
    <property type="project" value="InterPro"/>
</dbReference>
<dbReference type="Gene3D" id="2.60.40.10">
    <property type="entry name" value="Immunoglobulins"/>
    <property type="match status" value="1"/>
</dbReference>
<dbReference type="SUPFAM" id="SSF81296">
    <property type="entry name" value="E set domains"/>
    <property type="match status" value="1"/>
</dbReference>
<dbReference type="GO" id="GO:0030203">
    <property type="term" value="P:glycosaminoglycan metabolic process"/>
    <property type="evidence" value="ECO:0007669"/>
    <property type="project" value="TreeGrafter"/>
</dbReference>
<dbReference type="PRINTS" id="PR00738">
    <property type="entry name" value="GLHYDRLASE20"/>
</dbReference>
<evidence type="ECO:0000313" key="11">
    <source>
        <dbReference type="EMBL" id="KAK2157963.1"/>
    </source>
</evidence>
<dbReference type="Proteomes" id="UP001208570">
    <property type="component" value="Unassembled WGS sequence"/>
</dbReference>
<sequence>MMRVLHPGRLLRYFTYVALLGTVFISMYTLMSLFTSNRQVNVSQSRRHADSMLNYIAEYMSVRYRLLDHQDYMSHGEIILTNKGSQMITASNWTMYIFYMSPIDVDLYNYGSNPNPWFRIYRVQGNLYRMTPTNNFESIRPGETLSVPLASGSWIMAYTDLLPNWYVWSPGQEPQVLRTTLEDEQHEPKFVEPFESPSLLIRTEGDPFPPMTPSERYMKRKLRYMPDIGLPLLPTPLSVENTGGSNDFVVIGNDWSIVTLPELESEVSFLKEKLGLVMTDKIGESKHISLTIGNVHLPSGTYHVPESYLLHIDASHNNIKIVGQSPVGVFYGIQTLISIYDELTGRLPAVRVTDAPRFEYRGLMMDLSRNFHSNKTEIKRVLEAMASYKMNRLHLHLGDDEGWRLEIPGLPELTESIIETRLFQIGAFRCHDLNEHFCILPALGSGPFTNSSGSGFLSAKDYIELVRFATKLHIEIIPEFDMPGHARAAIRSMEKRYRRYMAEGNLNKAREFLLSDPKDRSLYMSGQFFTDNAINPCMESTYHFVEHVIVQLQKMHENISPLKRFHFGGDEVPENAYMESPICQEYMSSHPELMDTRDLKIHFIKRIAAIGSRHNIGLQAWEDAFYGKDILPMTLNQGSPIVTNVWWNMWEAGIGHRANELANNDYKEPDPSERGLYWSIRYIDTKRVFGFVAEDIYQNIDMRGLGEPWSKEEACAQVVNCVKLEKPENVIGKDQGLQAQMWAETVRTRSHQNLMLFPRVLALAERAWHRPSWEMMTGSNKQKAREKDWSRFATLLGKKELKRLDKLDIHYRLPPPGVMKTTKGLSVNTDFPGLPVEYSTDSGKSWHDWNNKVQLTGSVLFASRSHDGRRRSRSIQVAV</sequence>
<dbReference type="InterPro" id="IPR025705">
    <property type="entry name" value="Beta_hexosaminidase_sua/sub"/>
</dbReference>
<evidence type="ECO:0000256" key="5">
    <source>
        <dbReference type="ARBA" id="ARBA00023295"/>
    </source>
</evidence>
<dbReference type="InterPro" id="IPR004867">
    <property type="entry name" value="CHB_C_dom"/>
</dbReference>
<dbReference type="Pfam" id="PF03173">
    <property type="entry name" value="CHB_HEX"/>
    <property type="match status" value="1"/>
</dbReference>
<dbReference type="GO" id="GO:0016020">
    <property type="term" value="C:membrane"/>
    <property type="evidence" value="ECO:0007669"/>
    <property type="project" value="TreeGrafter"/>
</dbReference>
<comment type="catalytic activity">
    <reaction evidence="1">
        <text>Hydrolysis of terminal non-reducing N-acetyl-D-hexosamine residues in N-acetyl-beta-D-hexosaminides.</text>
        <dbReference type="EC" id="3.2.1.52"/>
    </reaction>
</comment>
<evidence type="ECO:0000256" key="3">
    <source>
        <dbReference type="ARBA" id="ARBA00012663"/>
    </source>
</evidence>
<feature type="domain" description="Chitobiase/beta-hexosaminidases N-terminal" evidence="10">
    <location>
        <begin position="58"/>
        <end position="216"/>
    </location>
</feature>
<evidence type="ECO:0000256" key="2">
    <source>
        <dbReference type="ARBA" id="ARBA00006285"/>
    </source>
</evidence>
<dbReference type="EMBL" id="JAODUP010000180">
    <property type="protein sequence ID" value="KAK2157963.1"/>
    <property type="molecule type" value="Genomic_DNA"/>
</dbReference>
<proteinExistence type="inferred from homology"/>
<dbReference type="PANTHER" id="PTHR22600:SF57">
    <property type="entry name" value="BETA-N-ACETYLHEXOSAMINIDASE"/>
    <property type="match status" value="1"/>
</dbReference>
<name>A0AAD9JST8_9ANNE</name>
<keyword evidence="9" id="KW-0472">Membrane</keyword>
<reference evidence="11" key="1">
    <citation type="journal article" date="2023" name="Mol. Biol. Evol.">
        <title>Third-Generation Sequencing Reveals the Adaptive Role of the Epigenome in Three Deep-Sea Polychaetes.</title>
        <authorList>
            <person name="Perez M."/>
            <person name="Aroh O."/>
            <person name="Sun Y."/>
            <person name="Lan Y."/>
            <person name="Juniper S.K."/>
            <person name="Young C.R."/>
            <person name="Angers B."/>
            <person name="Qian P.Y."/>
        </authorList>
    </citation>
    <scope>NUCLEOTIDE SEQUENCE</scope>
    <source>
        <strain evidence="11">P08H-3</strain>
    </source>
</reference>
<keyword evidence="9" id="KW-1133">Transmembrane helix</keyword>
<dbReference type="AlphaFoldDB" id="A0AAD9JST8"/>
<feature type="active site" description="Proton donor" evidence="8">
    <location>
        <position position="571"/>
    </location>
</feature>
<dbReference type="SUPFAM" id="SSF49384">
    <property type="entry name" value="Carbohydrate-binding domain"/>
    <property type="match status" value="1"/>
</dbReference>
<evidence type="ECO:0000256" key="9">
    <source>
        <dbReference type="SAM" id="Phobius"/>
    </source>
</evidence>
<evidence type="ECO:0000313" key="12">
    <source>
        <dbReference type="Proteomes" id="UP001208570"/>
    </source>
</evidence>
<dbReference type="InterPro" id="IPR017853">
    <property type="entry name" value="GH"/>
</dbReference>
<evidence type="ECO:0000259" key="10">
    <source>
        <dbReference type="SMART" id="SM01081"/>
    </source>
</evidence>
<dbReference type="InterPro" id="IPR015883">
    <property type="entry name" value="Glyco_hydro_20_cat"/>
</dbReference>
<dbReference type="InterPro" id="IPR004866">
    <property type="entry name" value="CHB/HEX_N_dom"/>
</dbReference>
<dbReference type="GO" id="GO:0030247">
    <property type="term" value="F:polysaccharide binding"/>
    <property type="evidence" value="ECO:0007669"/>
    <property type="project" value="InterPro"/>
</dbReference>
<dbReference type="GO" id="GO:0004563">
    <property type="term" value="F:beta-N-acetylhexosaminidase activity"/>
    <property type="evidence" value="ECO:0007669"/>
    <property type="project" value="UniProtKB-EC"/>
</dbReference>
<dbReference type="InterPro" id="IPR008965">
    <property type="entry name" value="CBM2/CBM3_carb-bd_dom_sf"/>
</dbReference>
<evidence type="ECO:0000256" key="7">
    <source>
        <dbReference type="ARBA" id="ARBA00033000"/>
    </source>
</evidence>
<keyword evidence="12" id="KW-1185">Reference proteome</keyword>
<dbReference type="InterPro" id="IPR014756">
    <property type="entry name" value="Ig_E-set"/>
</dbReference>
<dbReference type="InterPro" id="IPR015882">
    <property type="entry name" value="HEX_bac_N"/>
</dbReference>
<protein>
    <recommendedName>
        <fullName evidence="3">beta-N-acetylhexosaminidase</fullName>
        <ecNumber evidence="3">3.2.1.52</ecNumber>
    </recommendedName>
    <alternativeName>
        <fullName evidence="6">Beta-N-acetylhexosaminidase</fullName>
    </alternativeName>
    <alternativeName>
        <fullName evidence="7">N-acetyl-beta-glucosaminidase</fullName>
    </alternativeName>
</protein>
<dbReference type="EC" id="3.2.1.52" evidence="3"/>
<dbReference type="SUPFAM" id="SSF55545">
    <property type="entry name" value="beta-N-acetylhexosaminidase-like domain"/>
    <property type="match status" value="1"/>
</dbReference>
<dbReference type="Pfam" id="PF02838">
    <property type="entry name" value="Glyco_hydro_20b"/>
    <property type="match status" value="1"/>
</dbReference>
<dbReference type="CDD" id="cd02847">
    <property type="entry name" value="E_set_Chitobiase_C"/>
    <property type="match status" value="1"/>
</dbReference>
<keyword evidence="4" id="KW-0378">Hydrolase</keyword>
<evidence type="ECO:0000256" key="8">
    <source>
        <dbReference type="PIRSR" id="PIRSR625705-1"/>
    </source>
</evidence>
<dbReference type="InterPro" id="IPR029018">
    <property type="entry name" value="Hex-like_dom2"/>
</dbReference>
<feature type="transmembrane region" description="Helical" evidence="9">
    <location>
        <begin position="12"/>
        <end position="34"/>
    </location>
</feature>
<dbReference type="SMART" id="SM01081">
    <property type="entry name" value="CHB_HEX"/>
    <property type="match status" value="1"/>
</dbReference>
<dbReference type="Pfam" id="PF03174">
    <property type="entry name" value="CHB_HEX_C"/>
    <property type="match status" value="1"/>
</dbReference>
<dbReference type="Gene3D" id="2.60.40.290">
    <property type="match status" value="1"/>
</dbReference>
<evidence type="ECO:0000256" key="6">
    <source>
        <dbReference type="ARBA" id="ARBA00030512"/>
    </source>
</evidence>
<accession>A0AAD9JST8</accession>
<dbReference type="PANTHER" id="PTHR22600">
    <property type="entry name" value="BETA-HEXOSAMINIDASE"/>
    <property type="match status" value="1"/>
</dbReference>
<organism evidence="11 12">
    <name type="scientific">Paralvinella palmiformis</name>
    <dbReference type="NCBI Taxonomy" id="53620"/>
    <lineage>
        <taxon>Eukaryota</taxon>
        <taxon>Metazoa</taxon>
        <taxon>Spiralia</taxon>
        <taxon>Lophotrochozoa</taxon>
        <taxon>Annelida</taxon>
        <taxon>Polychaeta</taxon>
        <taxon>Sedentaria</taxon>
        <taxon>Canalipalpata</taxon>
        <taxon>Terebellida</taxon>
        <taxon>Terebelliformia</taxon>
        <taxon>Alvinellidae</taxon>
        <taxon>Paralvinella</taxon>
    </lineage>
</organism>
<keyword evidence="5" id="KW-0326">Glycosidase</keyword>
<evidence type="ECO:0000256" key="4">
    <source>
        <dbReference type="ARBA" id="ARBA00022801"/>
    </source>
</evidence>
<gene>
    <name evidence="11" type="ORF">LSH36_180g03008</name>
</gene>
<dbReference type="Pfam" id="PF00728">
    <property type="entry name" value="Glyco_hydro_20"/>
    <property type="match status" value="1"/>
</dbReference>
<dbReference type="InterPro" id="IPR012291">
    <property type="entry name" value="CBM2_carb-bd_dom_sf"/>
</dbReference>